<evidence type="ECO:0000259" key="3">
    <source>
        <dbReference type="PROSITE" id="PS50110"/>
    </source>
</evidence>
<sequence>MIARADSLCCVIVDDSPFFLAAARNLLQQQGISIVGVAATVSEALRRVEELRPDLALVDIDLGGESGFELAERLAGTSVPVVLISTHAQQDFADLIAESPAVGFLAKSDLSSVAILALLDGRDGDRISAIRGT</sequence>
<name>A0A231H3A3_9NOCA</name>
<dbReference type="AlphaFoldDB" id="A0A231H3A3"/>
<dbReference type="PANTHER" id="PTHR44591:SF3">
    <property type="entry name" value="RESPONSE REGULATORY DOMAIN-CONTAINING PROTEIN"/>
    <property type="match status" value="1"/>
</dbReference>
<dbReference type="PANTHER" id="PTHR44591">
    <property type="entry name" value="STRESS RESPONSE REGULATOR PROTEIN 1"/>
    <property type="match status" value="1"/>
</dbReference>
<gene>
    <name evidence="4" type="primary">evgA</name>
    <name evidence="4" type="ORF">B7C42_04698</name>
</gene>
<keyword evidence="1 2" id="KW-0597">Phosphoprotein</keyword>
<evidence type="ECO:0000256" key="2">
    <source>
        <dbReference type="PROSITE-ProRule" id="PRU00169"/>
    </source>
</evidence>
<organism evidence="4 5">
    <name type="scientific">Nocardia cerradoensis</name>
    <dbReference type="NCBI Taxonomy" id="85688"/>
    <lineage>
        <taxon>Bacteria</taxon>
        <taxon>Bacillati</taxon>
        <taxon>Actinomycetota</taxon>
        <taxon>Actinomycetes</taxon>
        <taxon>Mycobacteriales</taxon>
        <taxon>Nocardiaceae</taxon>
        <taxon>Nocardia</taxon>
    </lineage>
</organism>
<protein>
    <submittedName>
        <fullName evidence="4">Positive transcription regulator EvgA</fullName>
    </submittedName>
</protein>
<dbReference type="SMART" id="SM00448">
    <property type="entry name" value="REC"/>
    <property type="match status" value="1"/>
</dbReference>
<dbReference type="SUPFAM" id="SSF52172">
    <property type="entry name" value="CheY-like"/>
    <property type="match status" value="1"/>
</dbReference>
<dbReference type="PROSITE" id="PS50110">
    <property type="entry name" value="RESPONSE_REGULATORY"/>
    <property type="match status" value="1"/>
</dbReference>
<dbReference type="InterPro" id="IPR058245">
    <property type="entry name" value="NreC/VraR/RcsB-like_REC"/>
</dbReference>
<dbReference type="InterPro" id="IPR001789">
    <property type="entry name" value="Sig_transdc_resp-reg_receiver"/>
</dbReference>
<keyword evidence="5" id="KW-1185">Reference proteome</keyword>
<dbReference type="Proteomes" id="UP000215506">
    <property type="component" value="Unassembled WGS sequence"/>
</dbReference>
<feature type="domain" description="Response regulatory" evidence="3">
    <location>
        <begin position="9"/>
        <end position="122"/>
    </location>
</feature>
<dbReference type="EMBL" id="NGAF01000010">
    <property type="protein sequence ID" value="OXR43276.1"/>
    <property type="molecule type" value="Genomic_DNA"/>
</dbReference>
<reference evidence="4 5" key="1">
    <citation type="submission" date="2017-07" db="EMBL/GenBank/DDBJ databases">
        <title>First draft Genome Sequence of Nocardia cerradoensis isolated from human infection.</title>
        <authorList>
            <person name="Carrasco G."/>
        </authorList>
    </citation>
    <scope>NUCLEOTIDE SEQUENCE [LARGE SCALE GENOMIC DNA]</scope>
    <source>
        <strain evidence="4 5">CNM20130759</strain>
    </source>
</reference>
<evidence type="ECO:0000313" key="5">
    <source>
        <dbReference type="Proteomes" id="UP000215506"/>
    </source>
</evidence>
<proteinExistence type="predicted"/>
<dbReference type="GO" id="GO:0000160">
    <property type="term" value="P:phosphorelay signal transduction system"/>
    <property type="evidence" value="ECO:0007669"/>
    <property type="project" value="InterPro"/>
</dbReference>
<dbReference type="Gene3D" id="3.40.50.2300">
    <property type="match status" value="1"/>
</dbReference>
<evidence type="ECO:0000256" key="1">
    <source>
        <dbReference type="ARBA" id="ARBA00022553"/>
    </source>
</evidence>
<feature type="modified residue" description="4-aspartylphosphate" evidence="2">
    <location>
        <position position="59"/>
    </location>
</feature>
<dbReference type="CDD" id="cd17535">
    <property type="entry name" value="REC_NarL-like"/>
    <property type="match status" value="1"/>
</dbReference>
<dbReference type="InterPro" id="IPR011006">
    <property type="entry name" value="CheY-like_superfamily"/>
</dbReference>
<dbReference type="InterPro" id="IPR050595">
    <property type="entry name" value="Bact_response_regulator"/>
</dbReference>
<accession>A0A231H3A3</accession>
<dbReference type="Pfam" id="PF00072">
    <property type="entry name" value="Response_reg"/>
    <property type="match status" value="1"/>
</dbReference>
<comment type="caution">
    <text evidence="4">The sequence shown here is derived from an EMBL/GenBank/DDBJ whole genome shotgun (WGS) entry which is preliminary data.</text>
</comment>
<evidence type="ECO:0000313" key="4">
    <source>
        <dbReference type="EMBL" id="OXR43276.1"/>
    </source>
</evidence>